<feature type="non-terminal residue" evidence="1">
    <location>
        <position position="1"/>
    </location>
</feature>
<dbReference type="AlphaFoldDB" id="X1UH54"/>
<accession>X1UH54</accession>
<name>X1UH54_9ZZZZ</name>
<sequence length="100" mass="11291">DITGDRKAYIGPASGTDEKADTEQILAWGNKFSLDTALRLRHLLTEKKERKCDFSCNKTGEPLMQFMNINSGSEWYCHLSCLREQLEIHEERLEGSGVAG</sequence>
<evidence type="ECO:0000313" key="1">
    <source>
        <dbReference type="EMBL" id="GAJ02902.1"/>
    </source>
</evidence>
<proteinExistence type="predicted"/>
<comment type="caution">
    <text evidence="1">The sequence shown here is derived from an EMBL/GenBank/DDBJ whole genome shotgun (WGS) entry which is preliminary data.</text>
</comment>
<protein>
    <submittedName>
        <fullName evidence="1">Uncharacterized protein</fullName>
    </submittedName>
</protein>
<organism evidence="1">
    <name type="scientific">marine sediment metagenome</name>
    <dbReference type="NCBI Taxonomy" id="412755"/>
    <lineage>
        <taxon>unclassified sequences</taxon>
        <taxon>metagenomes</taxon>
        <taxon>ecological metagenomes</taxon>
    </lineage>
</organism>
<gene>
    <name evidence="1" type="ORF">S12H4_51644</name>
</gene>
<dbReference type="EMBL" id="BARW01032662">
    <property type="protein sequence ID" value="GAJ02902.1"/>
    <property type="molecule type" value="Genomic_DNA"/>
</dbReference>
<reference evidence="1" key="1">
    <citation type="journal article" date="2014" name="Front. Microbiol.">
        <title>High frequency of phylogenetically diverse reductive dehalogenase-homologous genes in deep subseafloor sedimentary metagenomes.</title>
        <authorList>
            <person name="Kawai M."/>
            <person name="Futagami T."/>
            <person name="Toyoda A."/>
            <person name="Takaki Y."/>
            <person name="Nishi S."/>
            <person name="Hori S."/>
            <person name="Arai W."/>
            <person name="Tsubouchi T."/>
            <person name="Morono Y."/>
            <person name="Uchiyama I."/>
            <person name="Ito T."/>
            <person name="Fujiyama A."/>
            <person name="Inagaki F."/>
            <person name="Takami H."/>
        </authorList>
    </citation>
    <scope>NUCLEOTIDE SEQUENCE</scope>
    <source>
        <strain evidence="1">Expedition CK06-06</strain>
    </source>
</reference>